<evidence type="ECO:0000259" key="1">
    <source>
        <dbReference type="Pfam" id="PF16242"/>
    </source>
</evidence>
<reference evidence="3" key="1">
    <citation type="journal article" date="2019" name="Int. J. Syst. Evol. Microbiol.">
        <title>The Global Catalogue of Microorganisms (GCM) 10K type strain sequencing project: providing services to taxonomists for standard genome sequencing and annotation.</title>
        <authorList>
            <consortium name="The Broad Institute Genomics Platform"/>
            <consortium name="The Broad Institute Genome Sequencing Center for Infectious Disease"/>
            <person name="Wu L."/>
            <person name="Ma J."/>
        </authorList>
    </citation>
    <scope>NUCLEOTIDE SEQUENCE [LARGE SCALE GENOMIC DNA]</scope>
    <source>
        <strain evidence="3">JCM 18459</strain>
    </source>
</reference>
<dbReference type="Pfam" id="PF16242">
    <property type="entry name" value="Pyrid_ox_like"/>
    <property type="match status" value="1"/>
</dbReference>
<dbReference type="PANTHER" id="PTHR34818:SF1">
    <property type="entry name" value="PROTEIN BLI-3"/>
    <property type="match status" value="1"/>
</dbReference>
<dbReference type="InterPro" id="IPR052917">
    <property type="entry name" value="Stress-Dev_Protein"/>
</dbReference>
<sequence length="170" mass="18865">MTQTTDSTEDGRAKVAELVDQARFCMLTTMTDDGRHVSRPMAVQGVEFDGDLWFFVDDGSDKVAQVRSHPQVNAAFDDGDHQAWTSISGAAEVVHDRAKMEELWSQPLEIWFSDGLDTPGIALLKVHAETAEYWEASRSRVKRLIGAVRAAVTGDPDKYPADNETTRLQP</sequence>
<dbReference type="InterPro" id="IPR038725">
    <property type="entry name" value="YdaG_split_barrel_FMN-bd"/>
</dbReference>
<evidence type="ECO:0000313" key="3">
    <source>
        <dbReference type="Proteomes" id="UP001500221"/>
    </source>
</evidence>
<protein>
    <submittedName>
        <fullName evidence="2">Pyridoxamine 5'-phosphate oxidase family protein</fullName>
    </submittedName>
</protein>
<dbReference type="Proteomes" id="UP001500221">
    <property type="component" value="Unassembled WGS sequence"/>
</dbReference>
<name>A0ABP9PGS3_9ACTN</name>
<dbReference type="PANTHER" id="PTHR34818">
    <property type="entry name" value="PROTEIN BLI-3"/>
    <property type="match status" value="1"/>
</dbReference>
<comment type="caution">
    <text evidence="2">The sequence shown here is derived from an EMBL/GenBank/DDBJ whole genome shotgun (WGS) entry which is preliminary data.</text>
</comment>
<accession>A0ABP9PGS3</accession>
<dbReference type="SUPFAM" id="SSF50475">
    <property type="entry name" value="FMN-binding split barrel"/>
    <property type="match status" value="1"/>
</dbReference>
<proteinExistence type="predicted"/>
<dbReference type="EMBL" id="BAABKG010000001">
    <property type="protein sequence ID" value="GAA5144108.1"/>
    <property type="molecule type" value="Genomic_DNA"/>
</dbReference>
<keyword evidence="3" id="KW-1185">Reference proteome</keyword>
<gene>
    <name evidence="2" type="ORF">GCM10023340_11120</name>
</gene>
<dbReference type="RefSeq" id="WP_345455357.1">
    <property type="nucleotide sequence ID" value="NZ_BAABKG010000001.1"/>
</dbReference>
<evidence type="ECO:0000313" key="2">
    <source>
        <dbReference type="EMBL" id="GAA5144108.1"/>
    </source>
</evidence>
<dbReference type="Gene3D" id="2.30.110.10">
    <property type="entry name" value="Electron Transport, Fmn-binding Protein, Chain A"/>
    <property type="match status" value="1"/>
</dbReference>
<feature type="domain" description="General stress protein FMN-binding split barrel" evidence="1">
    <location>
        <begin position="12"/>
        <end position="155"/>
    </location>
</feature>
<dbReference type="InterPro" id="IPR012349">
    <property type="entry name" value="Split_barrel_FMN-bd"/>
</dbReference>
<organism evidence="2 3">
    <name type="scientific">Nocardioides marinquilinus</name>
    <dbReference type="NCBI Taxonomy" id="1210400"/>
    <lineage>
        <taxon>Bacteria</taxon>
        <taxon>Bacillati</taxon>
        <taxon>Actinomycetota</taxon>
        <taxon>Actinomycetes</taxon>
        <taxon>Propionibacteriales</taxon>
        <taxon>Nocardioidaceae</taxon>
        <taxon>Nocardioides</taxon>
    </lineage>
</organism>